<evidence type="ECO:0000313" key="10">
    <source>
        <dbReference type="EMBL" id="PNR27963.1"/>
    </source>
</evidence>
<dbReference type="AlphaFoldDB" id="A9RN82"/>
<dbReference type="InterPro" id="IPR051107">
    <property type="entry name" value="Auxin_Efflux_Carrier"/>
</dbReference>
<dbReference type="GO" id="GO:0009734">
    <property type="term" value="P:auxin-activated signaling pathway"/>
    <property type="evidence" value="ECO:0007669"/>
    <property type="project" value="UniProtKB-UniRule"/>
</dbReference>
<dbReference type="InterPro" id="IPR004776">
    <property type="entry name" value="Mem_transp_PIN-like"/>
</dbReference>
<comment type="subcellular location">
    <subcellularLocation>
        <location evidence="1 8">Membrane</location>
        <topology evidence="1 8">Multi-pass membrane protein</topology>
    </subcellularLocation>
</comment>
<keyword evidence="3 8" id="KW-0813">Transport</keyword>
<feature type="transmembrane region" description="Helical" evidence="8">
    <location>
        <begin position="71"/>
        <end position="90"/>
    </location>
</feature>
<keyword evidence="7 8" id="KW-0927">Auxin signaling pathway</keyword>
<keyword evidence="6 8" id="KW-0472">Membrane</keyword>
<evidence type="ECO:0000256" key="1">
    <source>
        <dbReference type="ARBA" id="ARBA00004141"/>
    </source>
</evidence>
<dbReference type="EnsemblPlants" id="Pp3c24_2970V3.1">
    <property type="protein sequence ID" value="Pp3c24_2970V3.1"/>
    <property type="gene ID" value="Pp3c24_2970"/>
</dbReference>
<dbReference type="OMA" id="SDFYNMM"/>
<comment type="function">
    <text evidence="8">May act as a component of the auxin efflux carrier.</text>
</comment>
<dbReference type="RefSeq" id="XP_024363256.1">
    <property type="nucleotide sequence ID" value="XM_024507488.2"/>
</dbReference>
<dbReference type="Gramene" id="Pp3c24_2970V3.2">
    <property type="protein sequence ID" value="Pp3c24_2970V3.2"/>
    <property type="gene ID" value="Pp3c24_2970"/>
</dbReference>
<name>A9RN82_PHYPA</name>
<keyword evidence="5 8" id="KW-1133">Transmembrane helix</keyword>
<feature type="transmembrane region" description="Helical" evidence="8">
    <location>
        <begin position="631"/>
        <end position="653"/>
    </location>
</feature>
<dbReference type="Pfam" id="PF03547">
    <property type="entry name" value="Mem_trans"/>
    <property type="match status" value="1"/>
</dbReference>
<dbReference type="NCBIfam" id="TIGR00946">
    <property type="entry name" value="2a69"/>
    <property type="match status" value="1"/>
</dbReference>
<sequence length="713" mass="78149">MINGHDIYNVLSAMVPLYVAMMLAYGSVKWWGILTPQQCGGINRFVSIFAVPLLSFQFISGNNPYAMNFRFIAADAVSKVFVLLCLGLWARYSKRGSLEWMITLFVLITIPNTLVMGTPLLAAMYGPGPGDLTIQAVVLQCIIWYTLLLLMYEYRAAKILIMQQFPENAGSIVSFKVDSDVMSLDGREPVLTEAEIGDDGKLHVKVRRSVSSRSQGMHSAHHSMPSSKALTPRPSNLTGAEIYSMHSSVNLTPRDSSFNQGEYFSMMAQRSPHRQSNFDISDVYSLQSSRGPTPRTSNFNEENSKDMHTHHRGLNLTSPRFVPPLYRNVAGGRMFMPRTGLGGLPVHGNDPTGHGSLSTLGTPGMGPDGRTIYPGSQTAISLVTPGGTGNIATPLSSSLNTQIVNPVYSPRASQIAKKVKDTRTSPKSDEDAKELHMFVWSANASPVSEAGLHVFGGNDTSANLHQSFDPKEVRMLVHPQSDLRHPEANPRTYDNYAQEDFSFGNRNDLKLEDLDKDGPRLDNKFGSTSTAELTPKVPEDEAKKSMPPSAVMIKLIAVMTFRKLVWNPNTYSSLLGVIWSLVANRWHFTMPLILYKSVHILSDAGLGMAMFSLGLFMGLGDRIVVCGRKMAIFGMSLRFLAGPAVFAAASYLVGLRGVPLKVSIVQAALPQGIVPFVFAKEYGVHPEMLSTAVIFGMLIALPITMVYYILLGL</sequence>
<evidence type="ECO:0000256" key="5">
    <source>
        <dbReference type="ARBA" id="ARBA00022989"/>
    </source>
</evidence>
<dbReference type="EnsemblPlants" id="Pp3c24_2970V3.2">
    <property type="protein sequence ID" value="Pp3c24_2970V3.2"/>
    <property type="gene ID" value="Pp3c24_2970"/>
</dbReference>
<feature type="compositionally biased region" description="Basic and acidic residues" evidence="9">
    <location>
        <begin position="512"/>
        <end position="523"/>
    </location>
</feature>
<reference evidence="11" key="3">
    <citation type="submission" date="2020-12" db="UniProtKB">
        <authorList>
            <consortium name="EnsemblPlants"/>
        </authorList>
    </citation>
    <scope>IDENTIFICATION</scope>
</reference>
<evidence type="ECO:0000313" key="12">
    <source>
        <dbReference type="Proteomes" id="UP000006727"/>
    </source>
</evidence>
<dbReference type="eggNOG" id="ENOG502QRM7">
    <property type="taxonomic scope" value="Eukaryota"/>
</dbReference>
<reference evidence="10 12" key="2">
    <citation type="journal article" date="2018" name="Plant J.">
        <title>The Physcomitrella patens chromosome-scale assembly reveals moss genome structure and evolution.</title>
        <authorList>
            <person name="Lang D."/>
            <person name="Ullrich K.K."/>
            <person name="Murat F."/>
            <person name="Fuchs J."/>
            <person name="Jenkins J."/>
            <person name="Haas F.B."/>
            <person name="Piednoel M."/>
            <person name="Gundlach H."/>
            <person name="Van Bel M."/>
            <person name="Meyberg R."/>
            <person name="Vives C."/>
            <person name="Morata J."/>
            <person name="Symeonidi A."/>
            <person name="Hiss M."/>
            <person name="Muchero W."/>
            <person name="Kamisugi Y."/>
            <person name="Saleh O."/>
            <person name="Blanc G."/>
            <person name="Decker E.L."/>
            <person name="van Gessel N."/>
            <person name="Grimwood J."/>
            <person name="Hayes R.D."/>
            <person name="Graham S.W."/>
            <person name="Gunter L.E."/>
            <person name="McDaniel S.F."/>
            <person name="Hoernstein S.N.W."/>
            <person name="Larsson A."/>
            <person name="Li F.W."/>
            <person name="Perroud P.F."/>
            <person name="Phillips J."/>
            <person name="Ranjan P."/>
            <person name="Rokshar D.S."/>
            <person name="Rothfels C.J."/>
            <person name="Schneider L."/>
            <person name="Shu S."/>
            <person name="Stevenson D.W."/>
            <person name="Thummler F."/>
            <person name="Tillich M."/>
            <person name="Villarreal Aguilar J.C."/>
            <person name="Widiez T."/>
            <person name="Wong G.K."/>
            <person name="Wymore A."/>
            <person name="Zhang Y."/>
            <person name="Zimmer A.D."/>
            <person name="Quatrano R.S."/>
            <person name="Mayer K.F.X."/>
            <person name="Goodstein D."/>
            <person name="Casacuberta J.M."/>
            <person name="Vandepoele K."/>
            <person name="Reski R."/>
            <person name="Cuming A.C."/>
            <person name="Tuskan G.A."/>
            <person name="Maumus F."/>
            <person name="Salse J."/>
            <person name="Schmutz J."/>
            <person name="Rensing S.A."/>
        </authorList>
    </citation>
    <scope>NUCLEOTIDE SEQUENCE [LARGE SCALE GENOMIC DNA]</scope>
    <source>
        <strain evidence="11 12">cv. Gransden 2004</strain>
    </source>
</reference>
<dbReference type="GO" id="GO:0005886">
    <property type="term" value="C:plasma membrane"/>
    <property type="evidence" value="ECO:0000318"/>
    <property type="project" value="GO_Central"/>
</dbReference>
<evidence type="ECO:0000256" key="8">
    <source>
        <dbReference type="RuleBase" id="RU362108"/>
    </source>
</evidence>
<feature type="transmembrane region" description="Helical" evidence="8">
    <location>
        <begin position="600"/>
        <end position="619"/>
    </location>
</feature>
<dbReference type="GO" id="GO:0009926">
    <property type="term" value="P:auxin polar transport"/>
    <property type="evidence" value="ECO:0000318"/>
    <property type="project" value="GO_Central"/>
</dbReference>
<evidence type="ECO:0000313" key="11">
    <source>
        <dbReference type="EnsemblPlants" id="Pp3c24_2970V3.1"/>
    </source>
</evidence>
<gene>
    <name evidence="11" type="primary">LOC112276308</name>
    <name evidence="10" type="ORF">PHYPA_028555</name>
</gene>
<feature type="region of interest" description="Disordered" evidence="9">
    <location>
        <begin position="286"/>
        <end position="319"/>
    </location>
</feature>
<dbReference type="Proteomes" id="UP000006727">
    <property type="component" value="Chromosome 24"/>
</dbReference>
<evidence type="ECO:0000256" key="9">
    <source>
        <dbReference type="SAM" id="MobiDB-lite"/>
    </source>
</evidence>
<dbReference type="Gramene" id="Pp3c24_2970V3.1">
    <property type="protein sequence ID" value="Pp3c24_2970V3.1"/>
    <property type="gene ID" value="Pp3c24_2970"/>
</dbReference>
<reference evidence="10 12" key="1">
    <citation type="journal article" date="2008" name="Science">
        <title>The Physcomitrella genome reveals evolutionary insights into the conquest of land by plants.</title>
        <authorList>
            <person name="Rensing S."/>
            <person name="Lang D."/>
            <person name="Zimmer A."/>
            <person name="Terry A."/>
            <person name="Salamov A."/>
            <person name="Shapiro H."/>
            <person name="Nishiyama T."/>
            <person name="Perroud P.-F."/>
            <person name="Lindquist E."/>
            <person name="Kamisugi Y."/>
            <person name="Tanahashi T."/>
            <person name="Sakakibara K."/>
            <person name="Fujita T."/>
            <person name="Oishi K."/>
            <person name="Shin-I T."/>
            <person name="Kuroki Y."/>
            <person name="Toyoda A."/>
            <person name="Suzuki Y."/>
            <person name="Hashimoto A."/>
            <person name="Yamaguchi K."/>
            <person name="Sugano A."/>
            <person name="Kohara Y."/>
            <person name="Fujiyama A."/>
            <person name="Anterola A."/>
            <person name="Aoki S."/>
            <person name="Ashton N."/>
            <person name="Barbazuk W.B."/>
            <person name="Barker E."/>
            <person name="Bennetzen J."/>
            <person name="Bezanilla M."/>
            <person name="Blankenship R."/>
            <person name="Cho S.H."/>
            <person name="Dutcher S."/>
            <person name="Estelle M."/>
            <person name="Fawcett J.A."/>
            <person name="Gundlach H."/>
            <person name="Hanada K."/>
            <person name="Heyl A."/>
            <person name="Hicks K.A."/>
            <person name="Hugh J."/>
            <person name="Lohr M."/>
            <person name="Mayer K."/>
            <person name="Melkozernov A."/>
            <person name="Murata T."/>
            <person name="Nelson D."/>
            <person name="Pils B."/>
            <person name="Prigge M."/>
            <person name="Reiss B."/>
            <person name="Renner T."/>
            <person name="Rombauts S."/>
            <person name="Rushton P."/>
            <person name="Sanderfoot A."/>
            <person name="Schween G."/>
            <person name="Shiu S.-H."/>
            <person name="Stueber K."/>
            <person name="Theodoulou F.L."/>
            <person name="Tu H."/>
            <person name="Van de Peer Y."/>
            <person name="Verrier P.J."/>
            <person name="Waters E."/>
            <person name="Wood A."/>
            <person name="Yang L."/>
            <person name="Cove D."/>
            <person name="Cuming A."/>
            <person name="Hasebe M."/>
            <person name="Lucas S."/>
            <person name="Mishler D.B."/>
            <person name="Reski R."/>
            <person name="Grigoriev I."/>
            <person name="Quatrano R.S."/>
            <person name="Boore J.L."/>
        </authorList>
    </citation>
    <scope>NUCLEOTIDE SEQUENCE [LARGE SCALE GENOMIC DNA]</scope>
    <source>
        <strain evidence="11 12">cv. Gransden 2004</strain>
    </source>
</reference>
<evidence type="ECO:0000256" key="7">
    <source>
        <dbReference type="ARBA" id="ARBA00023294"/>
    </source>
</evidence>
<feature type="transmembrane region" description="Helical" evidence="8">
    <location>
        <begin position="569"/>
        <end position="588"/>
    </location>
</feature>
<dbReference type="InterPro" id="IPR014024">
    <property type="entry name" value="Auxin_eff_plant"/>
</dbReference>
<feature type="transmembrane region" description="Helical" evidence="8">
    <location>
        <begin position="102"/>
        <end position="126"/>
    </location>
</feature>
<feature type="compositionally biased region" description="Polar residues" evidence="9">
    <location>
        <begin position="286"/>
        <end position="301"/>
    </location>
</feature>
<evidence type="ECO:0000256" key="6">
    <source>
        <dbReference type="ARBA" id="ARBA00023136"/>
    </source>
</evidence>
<dbReference type="PaxDb" id="3218-PP1S18_186V6.1"/>
<feature type="transmembrane region" description="Helical" evidence="8">
    <location>
        <begin position="6"/>
        <end position="28"/>
    </location>
</feature>
<comment type="caution">
    <text evidence="8">Lacks conserved residue(s) required for the propagation of feature annotation.</text>
</comment>
<feature type="transmembrane region" description="Helical" evidence="8">
    <location>
        <begin position="40"/>
        <end position="59"/>
    </location>
</feature>
<feature type="transmembrane region" description="Helical" evidence="8">
    <location>
        <begin position="688"/>
        <end position="710"/>
    </location>
</feature>
<evidence type="ECO:0000256" key="2">
    <source>
        <dbReference type="ARBA" id="ARBA00009177"/>
    </source>
</evidence>
<dbReference type="EMBL" id="ABEU02000024">
    <property type="protein sequence ID" value="PNR27963.1"/>
    <property type="molecule type" value="Genomic_DNA"/>
</dbReference>
<accession>A9RN82</accession>
<dbReference type="GO" id="GO:0010315">
    <property type="term" value="P:auxin export across the plasma membrane"/>
    <property type="evidence" value="ECO:0000318"/>
    <property type="project" value="GO_Central"/>
</dbReference>
<protein>
    <recommendedName>
        <fullName evidence="8">Auxin efflux carrier component</fullName>
    </recommendedName>
</protein>
<feature type="region of interest" description="Disordered" evidence="9">
    <location>
        <begin position="208"/>
        <end position="232"/>
    </location>
</feature>
<comment type="similarity">
    <text evidence="2 8">Belongs to the auxin efflux carrier (TC 2.A.69.1) family.</text>
</comment>
<evidence type="ECO:0000256" key="3">
    <source>
        <dbReference type="ARBA" id="ARBA00022448"/>
    </source>
</evidence>
<dbReference type="STRING" id="3218.A9RN82"/>
<organism evidence="10">
    <name type="scientific">Physcomitrium patens</name>
    <name type="common">Spreading-leaved earth moss</name>
    <name type="synonym">Physcomitrella patens</name>
    <dbReference type="NCBI Taxonomy" id="3218"/>
    <lineage>
        <taxon>Eukaryota</taxon>
        <taxon>Viridiplantae</taxon>
        <taxon>Streptophyta</taxon>
        <taxon>Embryophyta</taxon>
        <taxon>Bryophyta</taxon>
        <taxon>Bryophytina</taxon>
        <taxon>Bryopsida</taxon>
        <taxon>Funariidae</taxon>
        <taxon>Funariales</taxon>
        <taxon>Funariaceae</taxon>
        <taxon>Physcomitrium</taxon>
    </lineage>
</organism>
<dbReference type="HOGENOM" id="CLU_019285_1_1_1"/>
<proteinExistence type="inferred from homology"/>
<keyword evidence="12" id="KW-1185">Reference proteome</keyword>
<feature type="transmembrane region" description="Helical" evidence="8">
    <location>
        <begin position="132"/>
        <end position="152"/>
    </location>
</feature>
<dbReference type="PANTHER" id="PTHR31752:SF18">
    <property type="entry name" value="AUXIN EFFLUX CARRIER COMPONENT 1"/>
    <property type="match status" value="1"/>
</dbReference>
<dbReference type="GeneID" id="112276308"/>
<feature type="region of interest" description="Disordered" evidence="9">
    <location>
        <begin position="512"/>
        <end position="543"/>
    </location>
</feature>
<dbReference type="GO" id="GO:0010329">
    <property type="term" value="F:auxin efflux transmembrane transporter activity"/>
    <property type="evidence" value="ECO:0000318"/>
    <property type="project" value="GO_Central"/>
</dbReference>
<dbReference type="OrthoDB" id="1868374at2759"/>
<keyword evidence="4 8" id="KW-0812">Transmembrane</keyword>
<dbReference type="PANTHER" id="PTHR31752">
    <property type="entry name" value="AUXIN EFFLUX CARRIER COMPONENT 1B-RELATED"/>
    <property type="match status" value="1"/>
</dbReference>
<evidence type="ECO:0000256" key="4">
    <source>
        <dbReference type="ARBA" id="ARBA00022692"/>
    </source>
</evidence>
<dbReference type="GO" id="GO:0005783">
    <property type="term" value="C:endoplasmic reticulum"/>
    <property type="evidence" value="ECO:0000318"/>
    <property type="project" value="GO_Central"/>
</dbReference>